<keyword evidence="1" id="KW-0808">Transferase</keyword>
<dbReference type="EMBL" id="CP168151">
    <property type="protein sequence ID" value="XFD40674.1"/>
    <property type="molecule type" value="Genomic_DNA"/>
</dbReference>
<name>A0ACD5DGZ5_9LACO</name>
<dbReference type="EC" id="2.3.-.-" evidence="1"/>
<keyword evidence="2" id="KW-1185">Reference proteome</keyword>
<proteinExistence type="predicted"/>
<keyword evidence="1" id="KW-0012">Acyltransferase</keyword>
<evidence type="ECO:0000313" key="1">
    <source>
        <dbReference type="EMBL" id="XFD40674.1"/>
    </source>
</evidence>
<evidence type="ECO:0000313" key="2">
    <source>
        <dbReference type="Proteomes" id="UP001149860"/>
    </source>
</evidence>
<organism evidence="1 2">
    <name type="scientific">Lentilactobacillus terminaliae</name>
    <dbReference type="NCBI Taxonomy" id="3003483"/>
    <lineage>
        <taxon>Bacteria</taxon>
        <taxon>Bacillati</taxon>
        <taxon>Bacillota</taxon>
        <taxon>Bacilli</taxon>
        <taxon>Lactobacillales</taxon>
        <taxon>Lactobacillaceae</taxon>
        <taxon>Lentilactobacillus</taxon>
    </lineage>
</organism>
<dbReference type="Proteomes" id="UP001149860">
    <property type="component" value="Chromosome"/>
</dbReference>
<sequence length="161" mass="19000">MKIKPYTYSPSHLAEIIDLINYCQNIEAHLNIKMSEQPDLFEIENYYQHNHGNFWTALDGDQVIGTIALLPISSATAVLKKFFTYPKYRGQPHHLGQQLFNQLEQHAIENKFKEIILDTPENEHRSHTFYEHHGFIQIKPEQMTVSYPFPDRNSRIYLKQL</sequence>
<protein>
    <submittedName>
        <fullName evidence="1">GNAT family N-acetyltransferase</fullName>
        <ecNumber evidence="1">2.3.-.-</ecNumber>
    </submittedName>
</protein>
<accession>A0ACD5DGZ5</accession>
<reference evidence="1" key="1">
    <citation type="submission" date="2024-08" db="EMBL/GenBank/DDBJ databases">
        <title>Lentilactobacillus sp. nov., isolated from tree bark.</title>
        <authorList>
            <person name="Phuengjayaem S."/>
            <person name="Tanasupawat S."/>
        </authorList>
    </citation>
    <scope>NUCLEOTIDE SEQUENCE</scope>
    <source>
        <strain evidence="1">SPB1-3</strain>
    </source>
</reference>
<gene>
    <name evidence="1" type="ORF">O0236_008705</name>
</gene>